<dbReference type="Gene3D" id="2.40.10.10">
    <property type="entry name" value="Trypsin-like serine proteases"/>
    <property type="match status" value="1"/>
</dbReference>
<keyword evidence="3" id="KW-1185">Reference proteome</keyword>
<dbReference type="InterPro" id="IPR043504">
    <property type="entry name" value="Peptidase_S1_PA_chymotrypsin"/>
</dbReference>
<sequence>MVTDVITHPSFRNRFGGIAGLFNDIAMIKHEPISLNQYARVSGLDYVTIIGQEVTLFGYGKTTKRVNLNNKTSTYVVSDATTLGKPLQFLDGVVAKCNILNILLKPGLCIARRCGKVSGICPGDSGGPVLHDSGVVAVNSMIQTPNYEFCLLKPVAPFYDAVGVTPTSPYIDWISSLIGNEVPKQHLTTEAREHR</sequence>
<dbReference type="SUPFAM" id="SSF50494">
    <property type="entry name" value="Trypsin-like serine proteases"/>
    <property type="match status" value="1"/>
</dbReference>
<dbReference type="InterPro" id="IPR009003">
    <property type="entry name" value="Peptidase_S1_PA"/>
</dbReference>
<name>A0AAD7YK04_MYTSE</name>
<evidence type="ECO:0000313" key="3">
    <source>
        <dbReference type="Proteomes" id="UP001231518"/>
    </source>
</evidence>
<reference evidence="2" key="1">
    <citation type="submission" date="2023-03" db="EMBL/GenBank/DDBJ databases">
        <title>Chromosome-level genomes of two armyworms, Mythimna separata and Mythimna loreyi, provide insights into the biosynthesis and reception of sex pheromones.</title>
        <authorList>
            <person name="Zhao H."/>
        </authorList>
    </citation>
    <scope>NUCLEOTIDE SEQUENCE</scope>
    <source>
        <strain evidence="2">BeijingLab</strain>
        <tissue evidence="2">Pupa</tissue>
    </source>
</reference>
<dbReference type="AlphaFoldDB" id="A0AAD7YK04"/>
<protein>
    <recommendedName>
        <fullName evidence="1">Peptidase S1 domain-containing protein</fullName>
    </recommendedName>
</protein>
<organism evidence="2 3">
    <name type="scientific">Mythimna separata</name>
    <name type="common">Oriental armyworm</name>
    <name type="synonym">Pseudaletia separata</name>
    <dbReference type="NCBI Taxonomy" id="271217"/>
    <lineage>
        <taxon>Eukaryota</taxon>
        <taxon>Metazoa</taxon>
        <taxon>Ecdysozoa</taxon>
        <taxon>Arthropoda</taxon>
        <taxon>Hexapoda</taxon>
        <taxon>Insecta</taxon>
        <taxon>Pterygota</taxon>
        <taxon>Neoptera</taxon>
        <taxon>Endopterygota</taxon>
        <taxon>Lepidoptera</taxon>
        <taxon>Glossata</taxon>
        <taxon>Ditrysia</taxon>
        <taxon>Noctuoidea</taxon>
        <taxon>Noctuidae</taxon>
        <taxon>Noctuinae</taxon>
        <taxon>Hadenini</taxon>
        <taxon>Mythimna</taxon>
    </lineage>
</organism>
<dbReference type="GO" id="GO:0006508">
    <property type="term" value="P:proteolysis"/>
    <property type="evidence" value="ECO:0007669"/>
    <property type="project" value="InterPro"/>
</dbReference>
<comment type="caution">
    <text evidence="2">The sequence shown here is derived from an EMBL/GenBank/DDBJ whole genome shotgun (WGS) entry which is preliminary data.</text>
</comment>
<dbReference type="Proteomes" id="UP001231518">
    <property type="component" value="Chromosome 18"/>
</dbReference>
<dbReference type="InterPro" id="IPR033116">
    <property type="entry name" value="TRYPSIN_SER"/>
</dbReference>
<gene>
    <name evidence="2" type="ORF">PYW07_006031</name>
</gene>
<evidence type="ECO:0000313" key="2">
    <source>
        <dbReference type="EMBL" id="KAJ8718101.1"/>
    </source>
</evidence>
<accession>A0AAD7YK04</accession>
<dbReference type="PROSITE" id="PS00135">
    <property type="entry name" value="TRYPSIN_SER"/>
    <property type="match status" value="1"/>
</dbReference>
<dbReference type="EMBL" id="JARGEI010000016">
    <property type="protein sequence ID" value="KAJ8718101.1"/>
    <property type="molecule type" value="Genomic_DNA"/>
</dbReference>
<dbReference type="GO" id="GO:0004252">
    <property type="term" value="F:serine-type endopeptidase activity"/>
    <property type="evidence" value="ECO:0007669"/>
    <property type="project" value="InterPro"/>
</dbReference>
<evidence type="ECO:0000259" key="1">
    <source>
        <dbReference type="PROSITE" id="PS50240"/>
    </source>
</evidence>
<dbReference type="PROSITE" id="PS50240">
    <property type="entry name" value="TRYPSIN_DOM"/>
    <property type="match status" value="1"/>
</dbReference>
<feature type="domain" description="Peptidase S1" evidence="1">
    <location>
        <begin position="1"/>
        <end position="179"/>
    </location>
</feature>
<proteinExistence type="predicted"/>
<dbReference type="Pfam" id="PF00089">
    <property type="entry name" value="Trypsin"/>
    <property type="match status" value="1"/>
</dbReference>
<dbReference type="InterPro" id="IPR001254">
    <property type="entry name" value="Trypsin_dom"/>
</dbReference>